<comment type="subcellular location">
    <subcellularLocation>
        <location evidence="1">Cell envelope</location>
    </subcellularLocation>
</comment>
<dbReference type="GO" id="GO:1901678">
    <property type="term" value="P:iron coordination entity transport"/>
    <property type="evidence" value="ECO:0007669"/>
    <property type="project" value="UniProtKB-ARBA"/>
</dbReference>
<evidence type="ECO:0000256" key="4">
    <source>
        <dbReference type="ARBA" id="ARBA00022496"/>
    </source>
</evidence>
<feature type="domain" description="Fe/B12 periplasmic-binding" evidence="6">
    <location>
        <begin position="28"/>
        <end position="293"/>
    </location>
</feature>
<protein>
    <submittedName>
        <fullName evidence="7">Iron complex transport system substrate-binding protein</fullName>
    </submittedName>
</protein>
<keyword evidence="5" id="KW-0732">Signal</keyword>
<proteinExistence type="inferred from homology"/>
<dbReference type="Pfam" id="PF01497">
    <property type="entry name" value="Peripla_BP_2"/>
    <property type="match status" value="1"/>
</dbReference>
<dbReference type="PROSITE" id="PS50983">
    <property type="entry name" value="FE_B12_PBP"/>
    <property type="match status" value="1"/>
</dbReference>
<keyword evidence="4" id="KW-0410">Iron transport</keyword>
<comment type="caution">
    <text evidence="7">The sequence shown here is derived from an EMBL/GenBank/DDBJ whole genome shotgun (WGS) entry which is preliminary data.</text>
</comment>
<evidence type="ECO:0000259" key="6">
    <source>
        <dbReference type="PROSITE" id="PS50983"/>
    </source>
</evidence>
<evidence type="ECO:0000256" key="2">
    <source>
        <dbReference type="ARBA" id="ARBA00008814"/>
    </source>
</evidence>
<keyword evidence="8" id="KW-1185">Reference proteome</keyword>
<dbReference type="InterPro" id="IPR002491">
    <property type="entry name" value="ABC_transptr_periplasmic_BD"/>
</dbReference>
<keyword evidence="3" id="KW-0813">Transport</keyword>
<dbReference type="InterPro" id="IPR051313">
    <property type="entry name" value="Bact_iron-sidero_bind"/>
</dbReference>
<evidence type="ECO:0000256" key="3">
    <source>
        <dbReference type="ARBA" id="ARBA00022448"/>
    </source>
</evidence>
<reference evidence="7 8" key="1">
    <citation type="submission" date="2020-07" db="EMBL/GenBank/DDBJ databases">
        <title>Genomic Encyclopedia of Type Strains, Phase IV (KMG-V): Genome sequencing to study the core and pangenomes of soil and plant-associated prokaryotes.</title>
        <authorList>
            <person name="Whitman W."/>
        </authorList>
    </citation>
    <scope>NUCLEOTIDE SEQUENCE [LARGE SCALE GENOMIC DNA]</scope>
    <source>
        <strain evidence="7 8">SAS40</strain>
    </source>
</reference>
<dbReference type="GO" id="GO:0030288">
    <property type="term" value="C:outer membrane-bounded periplasmic space"/>
    <property type="evidence" value="ECO:0007669"/>
    <property type="project" value="TreeGrafter"/>
</dbReference>
<sequence length="297" mass="31738">MPAYASNAAPSGPVIARQSGNLPTCAQRIVSLDDLSTEILVSLGMAPRAAANLDSYRRYVDLHADLLKDSQPLGSPQQPDLEALVRLQPDLIVGVSYLHAPLFDRLRRIAPTLLFQVSLTPGSPDGVDIGAAMLQTLGRMTGREDVARRVLASSAVAVRQARAAIAGKGLAGTPVVPFYPLSREGTFIVSNDQSMIAALMNRLDVTNPWRLASGHALHRRIGVRDIASRTDLTALFVGGQEGAPLFKTPLWQALPVALARRFAFLPHPYWTFGGPESVARLAGQVAEAVRAMPGAGR</sequence>
<dbReference type="Proteomes" id="UP000542125">
    <property type="component" value="Unassembled WGS sequence"/>
</dbReference>
<keyword evidence="4" id="KW-0408">Iron</keyword>
<organism evidence="7 8">
    <name type="scientific">Pigmentiphaga litoralis</name>
    <dbReference type="NCBI Taxonomy" id="516702"/>
    <lineage>
        <taxon>Bacteria</taxon>
        <taxon>Pseudomonadati</taxon>
        <taxon>Pseudomonadota</taxon>
        <taxon>Betaproteobacteria</taxon>
        <taxon>Burkholderiales</taxon>
        <taxon>Alcaligenaceae</taxon>
        <taxon>Pigmentiphaga</taxon>
    </lineage>
</organism>
<keyword evidence="4" id="KW-0406">Ion transport</keyword>
<evidence type="ECO:0000256" key="1">
    <source>
        <dbReference type="ARBA" id="ARBA00004196"/>
    </source>
</evidence>
<evidence type="ECO:0000256" key="5">
    <source>
        <dbReference type="ARBA" id="ARBA00022729"/>
    </source>
</evidence>
<dbReference type="SUPFAM" id="SSF53807">
    <property type="entry name" value="Helical backbone' metal receptor"/>
    <property type="match status" value="1"/>
</dbReference>
<dbReference type="RefSeq" id="WP_179588413.1">
    <property type="nucleotide sequence ID" value="NZ_JACBYR010000001.1"/>
</dbReference>
<dbReference type="PANTHER" id="PTHR30532:SF1">
    <property type="entry name" value="IRON(3+)-HYDROXAMATE-BINDING PROTEIN FHUD"/>
    <property type="match status" value="1"/>
</dbReference>
<dbReference type="AlphaFoldDB" id="A0A7Y9IX79"/>
<comment type="similarity">
    <text evidence="2">Belongs to the bacterial solute-binding protein 8 family.</text>
</comment>
<dbReference type="PANTHER" id="PTHR30532">
    <property type="entry name" value="IRON III DICITRATE-BINDING PERIPLASMIC PROTEIN"/>
    <property type="match status" value="1"/>
</dbReference>
<dbReference type="Gene3D" id="3.40.50.1980">
    <property type="entry name" value="Nitrogenase molybdenum iron protein domain"/>
    <property type="match status" value="2"/>
</dbReference>
<evidence type="ECO:0000313" key="8">
    <source>
        <dbReference type="Proteomes" id="UP000542125"/>
    </source>
</evidence>
<evidence type="ECO:0000313" key="7">
    <source>
        <dbReference type="EMBL" id="NYE84762.1"/>
    </source>
</evidence>
<gene>
    <name evidence="7" type="ORF">FHW18_004033</name>
</gene>
<accession>A0A7Y9IX79</accession>
<name>A0A7Y9IX79_9BURK</name>
<dbReference type="EMBL" id="JACBYR010000001">
    <property type="protein sequence ID" value="NYE84762.1"/>
    <property type="molecule type" value="Genomic_DNA"/>
</dbReference>